<evidence type="ECO:0000256" key="1">
    <source>
        <dbReference type="ARBA" id="ARBA00023012"/>
    </source>
</evidence>
<keyword evidence="3" id="KW-0804">Transcription</keyword>
<dbReference type="PROSITE" id="PS50110">
    <property type="entry name" value="RESPONSE_REGULATORY"/>
    <property type="match status" value="1"/>
</dbReference>
<dbReference type="SUPFAM" id="SSF52172">
    <property type="entry name" value="CheY-like"/>
    <property type="match status" value="1"/>
</dbReference>
<dbReference type="PANTHER" id="PTHR43874">
    <property type="entry name" value="TWO-COMPONENT RESPONSE REGULATOR"/>
    <property type="match status" value="1"/>
</dbReference>
<dbReference type="InterPro" id="IPR011006">
    <property type="entry name" value="CheY-like_superfamily"/>
</dbReference>
<keyword evidence="1" id="KW-0902">Two-component regulatory system</keyword>
<accession>A0AA88AGC5</accession>
<proteinExistence type="predicted"/>
<dbReference type="Pfam" id="PF00072">
    <property type="entry name" value="Response_reg"/>
    <property type="match status" value="1"/>
</dbReference>
<dbReference type="GO" id="GO:0009736">
    <property type="term" value="P:cytokinin-activated signaling pathway"/>
    <property type="evidence" value="ECO:0007669"/>
    <property type="project" value="InterPro"/>
</dbReference>
<sequence>MSESKNLLEKIPSPEINGYQSDQFPIGMQVLAIDANIVCLTYLVTLLRKCQYQVTVTTKAAEALEILRTKKKFDIVLTDVVKLDIDGFKLLEIISHEMGSPVVCECL</sequence>
<dbReference type="InterPro" id="IPR045279">
    <property type="entry name" value="ARR-like"/>
</dbReference>
<name>A0AA88AGC5_FICCA</name>
<dbReference type="PANTHER" id="PTHR43874:SF215">
    <property type="entry name" value="RESPONSE REGULATOR, PUTATIVE-RELATED"/>
    <property type="match status" value="1"/>
</dbReference>
<evidence type="ECO:0000256" key="2">
    <source>
        <dbReference type="ARBA" id="ARBA00023015"/>
    </source>
</evidence>
<dbReference type="GO" id="GO:0000160">
    <property type="term" value="P:phosphorelay signal transduction system"/>
    <property type="evidence" value="ECO:0007669"/>
    <property type="project" value="UniProtKB-KW"/>
</dbReference>
<reference evidence="6" key="1">
    <citation type="submission" date="2023-07" db="EMBL/GenBank/DDBJ databases">
        <title>draft genome sequence of fig (Ficus carica).</title>
        <authorList>
            <person name="Takahashi T."/>
            <person name="Nishimura K."/>
        </authorList>
    </citation>
    <scope>NUCLEOTIDE SEQUENCE</scope>
</reference>
<dbReference type="AlphaFoldDB" id="A0AA88AGC5"/>
<keyword evidence="2" id="KW-0805">Transcription regulation</keyword>
<feature type="modified residue" description="4-aspartylphosphate" evidence="4">
    <location>
        <position position="79"/>
    </location>
</feature>
<evidence type="ECO:0000256" key="3">
    <source>
        <dbReference type="ARBA" id="ARBA00023163"/>
    </source>
</evidence>
<dbReference type="Proteomes" id="UP001187192">
    <property type="component" value="Unassembled WGS sequence"/>
</dbReference>
<evidence type="ECO:0000313" key="6">
    <source>
        <dbReference type="EMBL" id="GMN52099.1"/>
    </source>
</evidence>
<dbReference type="EMBL" id="BTGU01000040">
    <property type="protein sequence ID" value="GMN52099.1"/>
    <property type="molecule type" value="Genomic_DNA"/>
</dbReference>
<organism evidence="6 7">
    <name type="scientific">Ficus carica</name>
    <name type="common">Common fig</name>
    <dbReference type="NCBI Taxonomy" id="3494"/>
    <lineage>
        <taxon>Eukaryota</taxon>
        <taxon>Viridiplantae</taxon>
        <taxon>Streptophyta</taxon>
        <taxon>Embryophyta</taxon>
        <taxon>Tracheophyta</taxon>
        <taxon>Spermatophyta</taxon>
        <taxon>Magnoliopsida</taxon>
        <taxon>eudicotyledons</taxon>
        <taxon>Gunneridae</taxon>
        <taxon>Pentapetalae</taxon>
        <taxon>rosids</taxon>
        <taxon>fabids</taxon>
        <taxon>Rosales</taxon>
        <taxon>Moraceae</taxon>
        <taxon>Ficeae</taxon>
        <taxon>Ficus</taxon>
    </lineage>
</organism>
<evidence type="ECO:0000256" key="4">
    <source>
        <dbReference type="PROSITE-ProRule" id="PRU00169"/>
    </source>
</evidence>
<gene>
    <name evidence="6" type="ORF">TIFTF001_021258</name>
</gene>
<comment type="caution">
    <text evidence="6">The sequence shown here is derived from an EMBL/GenBank/DDBJ whole genome shotgun (WGS) entry which is preliminary data.</text>
</comment>
<evidence type="ECO:0000259" key="5">
    <source>
        <dbReference type="PROSITE" id="PS50110"/>
    </source>
</evidence>
<keyword evidence="7" id="KW-1185">Reference proteome</keyword>
<feature type="domain" description="Response regulatory" evidence="5">
    <location>
        <begin position="29"/>
        <end position="107"/>
    </location>
</feature>
<evidence type="ECO:0000313" key="7">
    <source>
        <dbReference type="Proteomes" id="UP001187192"/>
    </source>
</evidence>
<dbReference type="InterPro" id="IPR001789">
    <property type="entry name" value="Sig_transdc_resp-reg_receiver"/>
</dbReference>
<protein>
    <recommendedName>
        <fullName evidence="5">Response regulatory domain-containing protein</fullName>
    </recommendedName>
</protein>
<keyword evidence="4" id="KW-0597">Phosphoprotein</keyword>
<dbReference type="Gene3D" id="3.40.50.2300">
    <property type="match status" value="1"/>
</dbReference>